<gene>
    <name evidence="2" type="ORF">COS99_08780</name>
</gene>
<feature type="signal peptide" evidence="1">
    <location>
        <begin position="1"/>
        <end position="21"/>
    </location>
</feature>
<dbReference type="Pfam" id="PF07027">
    <property type="entry name" value="DUF1318"/>
    <property type="match status" value="1"/>
</dbReference>
<evidence type="ECO:0000313" key="2">
    <source>
        <dbReference type="EMBL" id="PIU40803.1"/>
    </source>
</evidence>
<evidence type="ECO:0000256" key="1">
    <source>
        <dbReference type="SAM" id="SignalP"/>
    </source>
</evidence>
<protein>
    <recommendedName>
        <fullName evidence="4">DUF1318 domain-containing protein</fullName>
    </recommendedName>
</protein>
<dbReference type="PROSITE" id="PS51257">
    <property type="entry name" value="PROKAR_LIPOPROTEIN"/>
    <property type="match status" value="1"/>
</dbReference>
<dbReference type="AlphaFoldDB" id="A0A2J0KYC9"/>
<name>A0A2J0KYC9_9BACT</name>
<organism evidence="2 3">
    <name type="scientific">Candidatus Aquitaenariimonas noxiae</name>
    <dbReference type="NCBI Taxonomy" id="1974741"/>
    <lineage>
        <taxon>Bacteria</taxon>
        <taxon>Pseudomonadati</taxon>
        <taxon>Candidatus Omnitrophota</taxon>
        <taxon>Candidatus Aquitaenariimonas</taxon>
    </lineage>
</organism>
<dbReference type="InterPro" id="IPR008309">
    <property type="entry name" value="YdbL"/>
</dbReference>
<accession>A0A2J0KYC9</accession>
<reference evidence="2 3" key="1">
    <citation type="submission" date="2017-09" db="EMBL/GenBank/DDBJ databases">
        <title>Depth-based differentiation of microbial function through sediment-hosted aquifers and enrichment of novel symbionts in the deep terrestrial subsurface.</title>
        <authorList>
            <person name="Probst A.J."/>
            <person name="Ladd B."/>
            <person name="Jarett J.K."/>
            <person name="Geller-Mcgrath D.E."/>
            <person name="Sieber C.M."/>
            <person name="Emerson J.B."/>
            <person name="Anantharaman K."/>
            <person name="Thomas B.C."/>
            <person name="Malmstrom R."/>
            <person name="Stieglmeier M."/>
            <person name="Klingl A."/>
            <person name="Woyke T."/>
            <person name="Ryan C.M."/>
            <person name="Banfield J.F."/>
        </authorList>
    </citation>
    <scope>NUCLEOTIDE SEQUENCE [LARGE SCALE GENOMIC DNA]</scope>
    <source>
        <strain evidence="2">CG07_land_8_20_14_0_80_42_15</strain>
    </source>
</reference>
<evidence type="ECO:0000313" key="3">
    <source>
        <dbReference type="Proteomes" id="UP000230052"/>
    </source>
</evidence>
<evidence type="ECO:0008006" key="4">
    <source>
        <dbReference type="Google" id="ProtNLM"/>
    </source>
</evidence>
<feature type="chain" id="PRO_5014374780" description="DUF1318 domain-containing protein" evidence="1">
    <location>
        <begin position="22"/>
        <end position="178"/>
    </location>
</feature>
<sequence>MKKISFIVMAGILLVVGCATVKVQAPKEPIKVDITMRLDVYQHVQNDIDTIENIVTGIDKGSFLGYFVGTAYAQDLSPEVEQAALRRRDRRGELIALEQSGTIGETFSGLVTIRAAGNYTAEQLVRDENNDRMVIYNAIASKNGTSVEDVQKLYGERLQRDASSGTPIEIGNGNWQIK</sequence>
<keyword evidence="1" id="KW-0732">Signal</keyword>
<dbReference type="EMBL" id="PEWV01000078">
    <property type="protein sequence ID" value="PIU40803.1"/>
    <property type="molecule type" value="Genomic_DNA"/>
</dbReference>
<proteinExistence type="predicted"/>
<dbReference type="Proteomes" id="UP000230052">
    <property type="component" value="Unassembled WGS sequence"/>
</dbReference>
<comment type="caution">
    <text evidence="2">The sequence shown here is derived from an EMBL/GenBank/DDBJ whole genome shotgun (WGS) entry which is preliminary data.</text>
</comment>